<comment type="caution">
    <text evidence="1">The sequence shown here is derived from an EMBL/GenBank/DDBJ whole genome shotgun (WGS) entry which is preliminary data.</text>
</comment>
<name>A0A1U7M4L1_TISCR</name>
<proteinExistence type="predicted"/>
<dbReference type="AlphaFoldDB" id="A0A1U7M4L1"/>
<reference evidence="1 2" key="1">
    <citation type="submission" date="2016-02" db="EMBL/GenBank/DDBJ databases">
        <title>Genome sequence of Tissierella creatinophila DSM 6911.</title>
        <authorList>
            <person name="Poehlein A."/>
            <person name="Daniel R."/>
        </authorList>
    </citation>
    <scope>NUCLEOTIDE SEQUENCE [LARGE SCALE GENOMIC DNA]</scope>
    <source>
        <strain evidence="1 2">DSM 6911</strain>
    </source>
</reference>
<gene>
    <name evidence="1" type="ORF">TICRE_17830</name>
</gene>
<protein>
    <submittedName>
        <fullName evidence="1">Uncharacterized protein</fullName>
    </submittedName>
</protein>
<evidence type="ECO:0000313" key="2">
    <source>
        <dbReference type="Proteomes" id="UP000186112"/>
    </source>
</evidence>
<dbReference type="RefSeq" id="WP_075727238.1">
    <property type="nucleotide sequence ID" value="NZ_LTDM01000034.1"/>
</dbReference>
<dbReference type="EMBL" id="LTDM01000034">
    <property type="protein sequence ID" value="OLS02231.1"/>
    <property type="molecule type" value="Genomic_DNA"/>
</dbReference>
<sequence>MADNTPFLDLYKKNPITDRNDTFNIKTMLNDNWDKIDIKTKEIDQTKVDKVIGKGLSTNDYTKLEKEEVAKIKNLASIHELALLEDEIRTHLAESMPHKFIDGAKTYKWGFRTKNGVAQFIYEEVI</sequence>
<dbReference type="Proteomes" id="UP000186112">
    <property type="component" value="Unassembled WGS sequence"/>
</dbReference>
<dbReference type="OrthoDB" id="9810174at2"/>
<evidence type="ECO:0000313" key="1">
    <source>
        <dbReference type="EMBL" id="OLS02231.1"/>
    </source>
</evidence>
<accession>A0A1U7M4L1</accession>
<keyword evidence="2" id="KW-1185">Reference proteome</keyword>
<organism evidence="1 2">
    <name type="scientific">Tissierella creatinophila DSM 6911</name>
    <dbReference type="NCBI Taxonomy" id="1123403"/>
    <lineage>
        <taxon>Bacteria</taxon>
        <taxon>Bacillati</taxon>
        <taxon>Bacillota</taxon>
        <taxon>Tissierellia</taxon>
        <taxon>Tissierellales</taxon>
        <taxon>Tissierellaceae</taxon>
        <taxon>Tissierella</taxon>
    </lineage>
</organism>